<dbReference type="InterPro" id="IPR013815">
    <property type="entry name" value="ATP_grasp_subdomain_1"/>
</dbReference>
<feature type="non-terminal residue" evidence="7">
    <location>
        <position position="1"/>
    </location>
</feature>
<evidence type="ECO:0000313" key="8">
    <source>
        <dbReference type="Proteomes" id="UP000551563"/>
    </source>
</evidence>
<dbReference type="Gene3D" id="3.30.470.20">
    <property type="entry name" value="ATP-grasp fold, B domain"/>
    <property type="match status" value="1"/>
</dbReference>
<evidence type="ECO:0000313" key="7">
    <source>
        <dbReference type="EMBL" id="HHV69457.1"/>
    </source>
</evidence>
<dbReference type="PANTHER" id="PTHR43334">
    <property type="entry name" value="ACETATE--COA LIGASE [ADP-FORMING]"/>
    <property type="match status" value="1"/>
</dbReference>
<evidence type="ECO:0000256" key="5">
    <source>
        <dbReference type="SAM" id="MobiDB-lite"/>
    </source>
</evidence>
<keyword evidence="4" id="KW-0067">ATP-binding</keyword>
<name>A0A7V6U147_9HYPH</name>
<dbReference type="GO" id="GO:0005524">
    <property type="term" value="F:ATP binding"/>
    <property type="evidence" value="ECO:0007669"/>
    <property type="project" value="UniProtKB-KW"/>
</dbReference>
<feature type="region of interest" description="Disordered" evidence="5">
    <location>
        <begin position="315"/>
        <end position="337"/>
    </location>
</feature>
<dbReference type="PANTHER" id="PTHR43334:SF1">
    <property type="entry name" value="3-HYDROXYPROPIONATE--COA LIGASE [ADP-FORMING]"/>
    <property type="match status" value="1"/>
</dbReference>
<dbReference type="Proteomes" id="UP000551563">
    <property type="component" value="Unassembled WGS sequence"/>
</dbReference>
<gene>
    <name evidence="7" type="ORF">GXX48_17710</name>
</gene>
<evidence type="ECO:0000259" key="6">
    <source>
        <dbReference type="Pfam" id="PF13607"/>
    </source>
</evidence>
<evidence type="ECO:0000256" key="1">
    <source>
        <dbReference type="ARBA" id="ARBA00022532"/>
    </source>
</evidence>
<dbReference type="SUPFAM" id="SSF52210">
    <property type="entry name" value="Succinyl-CoA synthetase domains"/>
    <property type="match status" value="2"/>
</dbReference>
<dbReference type="Gene3D" id="3.30.1490.20">
    <property type="entry name" value="ATP-grasp fold, A domain"/>
    <property type="match status" value="1"/>
</dbReference>
<keyword evidence="2 7" id="KW-0436">Ligase</keyword>
<dbReference type="InterPro" id="IPR016102">
    <property type="entry name" value="Succinyl-CoA_synth-like"/>
</dbReference>
<evidence type="ECO:0000256" key="4">
    <source>
        <dbReference type="ARBA" id="ARBA00022840"/>
    </source>
</evidence>
<dbReference type="InterPro" id="IPR051538">
    <property type="entry name" value="Acyl-CoA_Synth/Transferase"/>
</dbReference>
<dbReference type="Gene3D" id="3.40.50.261">
    <property type="entry name" value="Succinyl-CoA synthetase domains"/>
    <property type="match status" value="2"/>
</dbReference>
<dbReference type="Pfam" id="PF13607">
    <property type="entry name" value="Succ_CoA_lig"/>
    <property type="match status" value="1"/>
</dbReference>
<proteinExistence type="predicted"/>
<organism evidence="7 8">
    <name type="scientific">Brucella intermedia</name>
    <dbReference type="NCBI Taxonomy" id="94625"/>
    <lineage>
        <taxon>Bacteria</taxon>
        <taxon>Pseudomonadati</taxon>
        <taxon>Pseudomonadota</taxon>
        <taxon>Alphaproteobacteria</taxon>
        <taxon>Hyphomicrobiales</taxon>
        <taxon>Brucellaceae</taxon>
        <taxon>Brucella/Ochrobactrum group</taxon>
        <taxon>Brucella</taxon>
    </lineage>
</organism>
<dbReference type="SUPFAM" id="SSF56059">
    <property type="entry name" value="Glutathione synthetase ATP-binding domain-like"/>
    <property type="match status" value="1"/>
</dbReference>
<keyword evidence="1" id="KW-0816">Tricarboxylic acid cycle</keyword>
<keyword evidence="3" id="KW-0547">Nucleotide-binding</keyword>
<reference evidence="7 8" key="1">
    <citation type="journal article" date="2020" name="Biotechnol. Biofuels">
        <title>New insights from the biogas microbiome by comprehensive genome-resolved metagenomics of nearly 1600 species originating from multiple anaerobic digesters.</title>
        <authorList>
            <person name="Campanaro S."/>
            <person name="Treu L."/>
            <person name="Rodriguez-R L.M."/>
            <person name="Kovalovszki A."/>
            <person name="Ziels R.M."/>
            <person name="Maus I."/>
            <person name="Zhu X."/>
            <person name="Kougias P.G."/>
            <person name="Basile A."/>
            <person name="Luo G."/>
            <person name="Schluter A."/>
            <person name="Konstantinidis K.T."/>
            <person name="Angelidaki I."/>
        </authorList>
    </citation>
    <scope>NUCLEOTIDE SEQUENCE [LARGE SCALE GENOMIC DNA]</scope>
    <source>
        <strain evidence="7">AS04akNAM_66</strain>
    </source>
</reference>
<dbReference type="EMBL" id="DUMN01000502">
    <property type="protein sequence ID" value="HHV69457.1"/>
    <property type="molecule type" value="Genomic_DNA"/>
</dbReference>
<sequence length="546" mass="57264">TGMPFPSQSAPSGASLVSHSGSTWSGLVGNRRSIGFDYAISAGQELVTGVADYVDFLLDQPSTKVVACVIETLREPARFLQALEKADRKGIPIVVLKLGRSEIGQKFAISHSGAISGSAAVYEAVLRKHNVIQVRSLDELMDTVELFARSPRLALPSLALGTDSGGERQLIVDIATDIGLDFAPLEAATTVRVQALLDTGMEAANPLDYWGDGADVMAPTLSAMAEDAGVGMVVMAANMPGGRAFMHQCADAIISVKNGTSKPVALLGNVSSTIAPEGAARVRDAGIPVLMGTEPGLRAIKHFIDYSRRLPIEVETTSSSEKSAQTRGAALGDRTPGSLSSAEGFGLLGKRTIPVTPYAMIENVADIDAFVAANGYPVVLKIDDPAIPHKSDAGGVHINLRSREDVEAAMTRLKALHPDAPVMVQKQAAGRELILGMTTDPDFGPVVTLGLGGIYAEVFKDVVILPVPFGTREARAALESLKSYPILAGARGQKPVYIDKVVDAVVSFGQLSRDVEGVISEIEINPLLAGPDQVVAVDCLAVRTGA</sequence>
<comment type="caution">
    <text evidence="7">The sequence shown here is derived from an EMBL/GenBank/DDBJ whole genome shotgun (WGS) entry which is preliminary data.</text>
</comment>
<dbReference type="AlphaFoldDB" id="A0A7V6U147"/>
<feature type="compositionally biased region" description="Polar residues" evidence="5">
    <location>
        <begin position="315"/>
        <end position="326"/>
    </location>
</feature>
<dbReference type="InterPro" id="IPR032875">
    <property type="entry name" value="Succ_CoA_lig_flav_dom"/>
</dbReference>
<evidence type="ECO:0000256" key="3">
    <source>
        <dbReference type="ARBA" id="ARBA00022741"/>
    </source>
</evidence>
<dbReference type="GO" id="GO:0016874">
    <property type="term" value="F:ligase activity"/>
    <property type="evidence" value="ECO:0007669"/>
    <property type="project" value="UniProtKB-KW"/>
</dbReference>
<accession>A0A7V6U147</accession>
<feature type="domain" description="Succinyl-CoA synthetase-like flavodoxin" evidence="6">
    <location>
        <begin position="13"/>
        <end position="147"/>
    </location>
</feature>
<dbReference type="GO" id="GO:0006099">
    <property type="term" value="P:tricarboxylic acid cycle"/>
    <property type="evidence" value="ECO:0007669"/>
    <property type="project" value="UniProtKB-KW"/>
</dbReference>
<evidence type="ECO:0000256" key="2">
    <source>
        <dbReference type="ARBA" id="ARBA00022598"/>
    </source>
</evidence>
<dbReference type="Pfam" id="PF13549">
    <property type="entry name" value="ATP-grasp_5"/>
    <property type="match status" value="1"/>
</dbReference>
<protein>
    <submittedName>
        <fullName evidence="7">Acetate--CoA ligase family protein</fullName>
    </submittedName>
</protein>